<dbReference type="AlphaFoldDB" id="A0A1I7RY65"/>
<dbReference type="EMBL" id="CAJFCV020000001">
    <property type="protein sequence ID" value="CAG9085348.1"/>
    <property type="molecule type" value="Genomic_DNA"/>
</dbReference>
<keyword evidence="3" id="KW-1185">Reference proteome</keyword>
<evidence type="ECO:0000313" key="2">
    <source>
        <dbReference type="Proteomes" id="UP000095284"/>
    </source>
</evidence>
<dbReference type="WBParaSite" id="BXY_0568200.1">
    <property type="protein sequence ID" value="BXY_0568200.1"/>
    <property type="gene ID" value="BXY_0568200"/>
</dbReference>
<reference evidence="1" key="2">
    <citation type="submission" date="2020-09" db="EMBL/GenBank/DDBJ databases">
        <authorList>
            <person name="Kikuchi T."/>
        </authorList>
    </citation>
    <scope>NUCLEOTIDE SEQUENCE</scope>
    <source>
        <strain evidence="1">Ka4C1</strain>
    </source>
</reference>
<dbReference type="Proteomes" id="UP000095284">
    <property type="component" value="Unplaced"/>
</dbReference>
<evidence type="ECO:0000313" key="3">
    <source>
        <dbReference type="Proteomes" id="UP000659654"/>
    </source>
</evidence>
<gene>
    <name evidence="1" type="ORF">BXYJ_LOCUS1670</name>
</gene>
<name>A0A1I7RY65_BURXY</name>
<dbReference type="Proteomes" id="UP000659654">
    <property type="component" value="Unassembled WGS sequence"/>
</dbReference>
<protein>
    <submittedName>
        <fullName evidence="1">(pine wood nematode) hypothetical protein</fullName>
    </submittedName>
</protein>
<proteinExistence type="predicted"/>
<accession>A0A1I7RY65</accession>
<sequence length="95" mass="10176">MGVKTGRRKDGMGLKLKQLKASGIGNSTPHRFCGAHKQAGQEWKKAGKEAPPLLPAHKRLRPLEVVAWPASVSSSTLRPGLVMSKRIRAGLAPTS</sequence>
<organism evidence="2 4">
    <name type="scientific">Bursaphelenchus xylophilus</name>
    <name type="common">Pinewood nematode worm</name>
    <name type="synonym">Aphelenchoides xylophilus</name>
    <dbReference type="NCBI Taxonomy" id="6326"/>
    <lineage>
        <taxon>Eukaryota</taxon>
        <taxon>Metazoa</taxon>
        <taxon>Ecdysozoa</taxon>
        <taxon>Nematoda</taxon>
        <taxon>Chromadorea</taxon>
        <taxon>Rhabditida</taxon>
        <taxon>Tylenchina</taxon>
        <taxon>Tylenchomorpha</taxon>
        <taxon>Aphelenchoidea</taxon>
        <taxon>Aphelenchoididae</taxon>
        <taxon>Bursaphelenchus</taxon>
    </lineage>
</organism>
<dbReference type="EMBL" id="CAJFDI010000001">
    <property type="protein sequence ID" value="CAD5209908.1"/>
    <property type="molecule type" value="Genomic_DNA"/>
</dbReference>
<dbReference type="Proteomes" id="UP000582659">
    <property type="component" value="Unassembled WGS sequence"/>
</dbReference>
<evidence type="ECO:0000313" key="1">
    <source>
        <dbReference type="EMBL" id="CAD5209908.1"/>
    </source>
</evidence>
<reference evidence="4" key="1">
    <citation type="submission" date="2016-11" db="UniProtKB">
        <authorList>
            <consortium name="WormBaseParasite"/>
        </authorList>
    </citation>
    <scope>IDENTIFICATION</scope>
</reference>
<evidence type="ECO:0000313" key="4">
    <source>
        <dbReference type="WBParaSite" id="BXY_0568200.1"/>
    </source>
</evidence>